<accession>A0A3S4IG79</accession>
<gene>
    <name evidence="1" type="ORF">NCTC9695_03200</name>
</gene>
<organism evidence="1 2">
    <name type="scientific">Chromobacterium violaceum</name>
    <dbReference type="NCBI Taxonomy" id="536"/>
    <lineage>
        <taxon>Bacteria</taxon>
        <taxon>Pseudomonadati</taxon>
        <taxon>Pseudomonadota</taxon>
        <taxon>Betaproteobacteria</taxon>
        <taxon>Neisseriales</taxon>
        <taxon>Chromobacteriaceae</taxon>
        <taxon>Chromobacterium</taxon>
    </lineage>
</organism>
<proteinExistence type="predicted"/>
<dbReference type="CDD" id="cd20743">
    <property type="entry name" value="FIX_RhsA-like"/>
    <property type="match status" value="1"/>
</dbReference>
<name>A0A3S4IG79_CHRVL</name>
<evidence type="ECO:0000313" key="1">
    <source>
        <dbReference type="EMBL" id="VEB42749.1"/>
    </source>
</evidence>
<evidence type="ECO:0000313" key="2">
    <source>
        <dbReference type="Proteomes" id="UP000275777"/>
    </source>
</evidence>
<reference evidence="1 2" key="1">
    <citation type="submission" date="2018-12" db="EMBL/GenBank/DDBJ databases">
        <authorList>
            <consortium name="Pathogen Informatics"/>
        </authorList>
    </citation>
    <scope>NUCLEOTIDE SEQUENCE [LARGE SCALE GENOMIC DNA]</scope>
    <source>
        <strain evidence="1 2">NCTC9695</strain>
    </source>
</reference>
<dbReference type="Proteomes" id="UP000275777">
    <property type="component" value="Chromosome"/>
</dbReference>
<sequence length="95" mass="10193">MTTAALARPVAVIPATPQAAAQALQQTGQDFDKWLRSISDGHLSVESLKTIASAVPVVGNLISIGDVIVDIVDMSNKSRANQEVDVFDWLFLAWT</sequence>
<protein>
    <submittedName>
        <fullName evidence="1">Uncharacterized protein</fullName>
    </submittedName>
</protein>
<dbReference type="EMBL" id="LR134182">
    <property type="protein sequence ID" value="VEB42749.1"/>
    <property type="molecule type" value="Genomic_DNA"/>
</dbReference>
<dbReference type="AlphaFoldDB" id="A0A3S4IG79"/>